<evidence type="ECO:0000313" key="1">
    <source>
        <dbReference type="EMBL" id="GIZ04554.1"/>
    </source>
</evidence>
<sequence>MNACSELTEPNKISREIENAFTLSTHTGSLTASILQIFVQLSGEINFAETAVGLFIIESVSIFTTSRHSKRVNHSPPEAIQARVASSQLLTFTQKWMLFFRQ</sequence>
<reference evidence="1 2" key="1">
    <citation type="submission" date="2021-06" db="EMBL/GenBank/DDBJ databases">
        <title>Caerostris extrusa draft genome.</title>
        <authorList>
            <person name="Kono N."/>
            <person name="Arakawa K."/>
        </authorList>
    </citation>
    <scope>NUCLEOTIDE SEQUENCE [LARGE SCALE GENOMIC DNA]</scope>
</reference>
<evidence type="ECO:0000313" key="2">
    <source>
        <dbReference type="Proteomes" id="UP001054945"/>
    </source>
</evidence>
<organism evidence="1 2">
    <name type="scientific">Caerostris extrusa</name>
    <name type="common">Bark spider</name>
    <name type="synonym">Caerostris bankana</name>
    <dbReference type="NCBI Taxonomy" id="172846"/>
    <lineage>
        <taxon>Eukaryota</taxon>
        <taxon>Metazoa</taxon>
        <taxon>Ecdysozoa</taxon>
        <taxon>Arthropoda</taxon>
        <taxon>Chelicerata</taxon>
        <taxon>Arachnida</taxon>
        <taxon>Araneae</taxon>
        <taxon>Araneomorphae</taxon>
        <taxon>Entelegynae</taxon>
        <taxon>Araneoidea</taxon>
        <taxon>Araneidae</taxon>
        <taxon>Caerostris</taxon>
    </lineage>
</organism>
<dbReference type="Proteomes" id="UP001054945">
    <property type="component" value="Unassembled WGS sequence"/>
</dbReference>
<keyword evidence="2" id="KW-1185">Reference proteome</keyword>
<protein>
    <submittedName>
        <fullName evidence="1">Uncharacterized protein</fullName>
    </submittedName>
</protein>
<dbReference type="AlphaFoldDB" id="A0AAV4YE99"/>
<comment type="caution">
    <text evidence="1">The sequence shown here is derived from an EMBL/GenBank/DDBJ whole genome shotgun (WGS) entry which is preliminary data.</text>
</comment>
<name>A0AAV4YE99_CAEEX</name>
<accession>A0AAV4YE99</accession>
<gene>
    <name evidence="1" type="ORF">CEXT_813581</name>
</gene>
<proteinExistence type="predicted"/>
<dbReference type="EMBL" id="BPLR01019104">
    <property type="protein sequence ID" value="GIZ04554.1"/>
    <property type="molecule type" value="Genomic_DNA"/>
</dbReference>